<evidence type="ECO:0000256" key="2">
    <source>
        <dbReference type="ARBA" id="ARBA00022737"/>
    </source>
</evidence>
<keyword evidence="7" id="KW-1185">Reference proteome</keyword>
<keyword evidence="3" id="KW-1015">Disulfide bond</keyword>
<evidence type="ECO:0000259" key="5">
    <source>
        <dbReference type="PROSITE" id="PS50835"/>
    </source>
</evidence>
<dbReference type="InterPro" id="IPR036179">
    <property type="entry name" value="Ig-like_dom_sf"/>
</dbReference>
<name>A0ABP1RJB3_9HEXA</name>
<dbReference type="SUPFAM" id="SSF48726">
    <property type="entry name" value="Immunoglobulin"/>
    <property type="match status" value="1"/>
</dbReference>
<evidence type="ECO:0000313" key="7">
    <source>
        <dbReference type="Proteomes" id="UP001642540"/>
    </source>
</evidence>
<dbReference type="SMART" id="SM00408">
    <property type="entry name" value="IGc2"/>
    <property type="match status" value="1"/>
</dbReference>
<dbReference type="Gene3D" id="2.60.40.10">
    <property type="entry name" value="Immunoglobulins"/>
    <property type="match status" value="1"/>
</dbReference>
<dbReference type="SMART" id="SM00409">
    <property type="entry name" value="IG"/>
    <property type="match status" value="1"/>
</dbReference>
<organism evidence="6 7">
    <name type="scientific">Orchesella dallaii</name>
    <dbReference type="NCBI Taxonomy" id="48710"/>
    <lineage>
        <taxon>Eukaryota</taxon>
        <taxon>Metazoa</taxon>
        <taxon>Ecdysozoa</taxon>
        <taxon>Arthropoda</taxon>
        <taxon>Hexapoda</taxon>
        <taxon>Collembola</taxon>
        <taxon>Entomobryomorpha</taxon>
        <taxon>Entomobryoidea</taxon>
        <taxon>Orchesellidae</taxon>
        <taxon>Orchesellinae</taxon>
        <taxon>Orchesella</taxon>
    </lineage>
</organism>
<dbReference type="InterPro" id="IPR007110">
    <property type="entry name" value="Ig-like_dom"/>
</dbReference>
<keyword evidence="2" id="KW-0677">Repeat</keyword>
<comment type="caution">
    <text evidence="6">The sequence shown here is derived from an EMBL/GenBank/DDBJ whole genome shotgun (WGS) entry which is preliminary data.</text>
</comment>
<dbReference type="PANTHER" id="PTHR12231:SF253">
    <property type="entry name" value="DPR-INTERACTING PROTEIN ETA, ISOFORM B-RELATED"/>
    <property type="match status" value="1"/>
</dbReference>
<feature type="domain" description="Ig-like" evidence="5">
    <location>
        <begin position="32"/>
        <end position="136"/>
    </location>
</feature>
<sequence>MFVSNTYDTVDTESIKSSFSRVLFLCIAASTSELVNTFISQSTQPGPLVSLKCSAIGNPIPRITWSIDGLLITSQKQIFQHSQNYYSRISVASYHQKNGEVVSHLNISNAQVEDSGLFQCKASNLVGNLSHSSRLNIYGQPVIPNLRFDEEQRRRAKNSSFLQRDIRRPSYRHWFKDSLPISDWLNITETRPKFLSVLMFEELYHAYN</sequence>
<evidence type="ECO:0000256" key="4">
    <source>
        <dbReference type="ARBA" id="ARBA00023319"/>
    </source>
</evidence>
<keyword evidence="1" id="KW-0732">Signal</keyword>
<accession>A0ABP1RJB3</accession>
<dbReference type="InterPro" id="IPR003599">
    <property type="entry name" value="Ig_sub"/>
</dbReference>
<gene>
    <name evidence="6" type="ORF">ODALV1_LOCUS22864</name>
</gene>
<dbReference type="PANTHER" id="PTHR12231">
    <property type="entry name" value="CTX-RELATED TYPE I TRANSMEMBRANE PROTEIN"/>
    <property type="match status" value="1"/>
</dbReference>
<protein>
    <recommendedName>
        <fullName evidence="5">Ig-like domain-containing protein</fullName>
    </recommendedName>
</protein>
<dbReference type="InterPro" id="IPR013783">
    <property type="entry name" value="Ig-like_fold"/>
</dbReference>
<proteinExistence type="predicted"/>
<dbReference type="InterPro" id="IPR003598">
    <property type="entry name" value="Ig_sub2"/>
</dbReference>
<dbReference type="InterPro" id="IPR051170">
    <property type="entry name" value="Neural/epithelial_adhesion"/>
</dbReference>
<dbReference type="PROSITE" id="PS50835">
    <property type="entry name" value="IG_LIKE"/>
    <property type="match status" value="1"/>
</dbReference>
<dbReference type="Pfam" id="PF13927">
    <property type="entry name" value="Ig_3"/>
    <property type="match status" value="1"/>
</dbReference>
<evidence type="ECO:0000256" key="1">
    <source>
        <dbReference type="ARBA" id="ARBA00022729"/>
    </source>
</evidence>
<dbReference type="Proteomes" id="UP001642540">
    <property type="component" value="Unassembled WGS sequence"/>
</dbReference>
<dbReference type="EMBL" id="CAXLJM020000076">
    <property type="protein sequence ID" value="CAL8129105.1"/>
    <property type="molecule type" value="Genomic_DNA"/>
</dbReference>
<evidence type="ECO:0000256" key="3">
    <source>
        <dbReference type="ARBA" id="ARBA00023157"/>
    </source>
</evidence>
<keyword evidence="4" id="KW-0393">Immunoglobulin domain</keyword>
<reference evidence="6 7" key="1">
    <citation type="submission" date="2024-08" db="EMBL/GenBank/DDBJ databases">
        <authorList>
            <person name="Cucini C."/>
            <person name="Frati F."/>
        </authorList>
    </citation>
    <scope>NUCLEOTIDE SEQUENCE [LARGE SCALE GENOMIC DNA]</scope>
</reference>
<evidence type="ECO:0000313" key="6">
    <source>
        <dbReference type="EMBL" id="CAL8129105.1"/>
    </source>
</evidence>